<dbReference type="AlphaFoldDB" id="A0AAU9EAN9"/>
<dbReference type="EMBL" id="AP028679">
    <property type="protein sequence ID" value="BEQ14193.1"/>
    <property type="molecule type" value="Genomic_DNA"/>
</dbReference>
<sequence length="239" mass="26804">MEIKIKGQKLVGISPVAAGMPHEELAKIQAGVNEIIAKQNVINLALKDHQKNQLKELLLDHIFLSMWLQNRMGPKSFKEGLDGLIKTGRAFSLAMDNLHADGWIEVERAVQEKNDIRGFVGADGLSMFLYNMQKLIGYVVDGAETVLDQIPKAQQGRPTGETTDRIQKKDAVSRLLRFYEGATGEKYRAGADKEWIECTGRGFLFIKECLLGLGYQHEPDKTLSDFIALTYVENKEKKP</sequence>
<gene>
    <name evidence="1" type="ORF">FAK_12590</name>
</gene>
<protein>
    <submittedName>
        <fullName evidence="1">Uncharacterized protein</fullName>
    </submittedName>
</protein>
<keyword evidence="2" id="KW-1185">Reference proteome</keyword>
<dbReference type="KEGG" id="dmp:FAK_12590"/>
<accession>A0AAU9EAN9</accession>
<organism evidence="1 2">
    <name type="scientific">Desulfoferula mesophila</name>
    <dbReference type="NCBI Taxonomy" id="3058419"/>
    <lineage>
        <taxon>Bacteria</taxon>
        <taxon>Pseudomonadati</taxon>
        <taxon>Thermodesulfobacteriota</taxon>
        <taxon>Desulfarculia</taxon>
        <taxon>Desulfarculales</taxon>
        <taxon>Desulfarculaceae</taxon>
        <taxon>Desulfoferula</taxon>
    </lineage>
</organism>
<name>A0AAU9EAN9_9BACT</name>
<dbReference type="Proteomes" id="UP001366166">
    <property type="component" value="Chromosome"/>
</dbReference>
<reference evidence="2" key="1">
    <citation type="journal article" date="2023" name="Arch. Microbiol.">
        <title>Desulfoferula mesophilus gen. nov. sp. nov., a mesophilic sulfate-reducing bacterium isolated from a brackish lake sediment.</title>
        <authorList>
            <person name="Watanabe T."/>
            <person name="Yabe T."/>
            <person name="Tsuji J.M."/>
            <person name="Fukui M."/>
        </authorList>
    </citation>
    <scope>NUCLEOTIDE SEQUENCE [LARGE SCALE GENOMIC DNA]</scope>
    <source>
        <strain evidence="2">12FAK</strain>
    </source>
</reference>
<dbReference type="RefSeq" id="WP_338605911.1">
    <property type="nucleotide sequence ID" value="NZ_AP028679.1"/>
</dbReference>
<proteinExistence type="predicted"/>
<evidence type="ECO:0000313" key="1">
    <source>
        <dbReference type="EMBL" id="BEQ14193.1"/>
    </source>
</evidence>
<evidence type="ECO:0000313" key="2">
    <source>
        <dbReference type="Proteomes" id="UP001366166"/>
    </source>
</evidence>